<dbReference type="InterPro" id="IPR010551">
    <property type="entry name" value="G6P_isomerase_prok"/>
</dbReference>
<evidence type="ECO:0000256" key="3">
    <source>
        <dbReference type="ARBA" id="ARBA00011952"/>
    </source>
</evidence>
<dbReference type="GO" id="GO:0004347">
    <property type="term" value="F:glucose-6-phosphate isomerase activity"/>
    <property type="evidence" value="ECO:0007669"/>
    <property type="project" value="UniProtKB-EC"/>
</dbReference>
<comment type="similarity">
    <text evidence="2">Belongs to the archaeal-type GPI family.</text>
</comment>
<evidence type="ECO:0000256" key="2">
    <source>
        <dbReference type="ARBA" id="ARBA00006542"/>
    </source>
</evidence>
<protein>
    <recommendedName>
        <fullName evidence="3">glucose-6-phosphate isomerase</fullName>
        <ecNumber evidence="3">5.3.1.9</ecNumber>
    </recommendedName>
</protein>
<dbReference type="SUPFAM" id="SSF51182">
    <property type="entry name" value="RmlC-like cupins"/>
    <property type="match status" value="1"/>
</dbReference>
<dbReference type="GO" id="GO:0006096">
    <property type="term" value="P:glycolytic process"/>
    <property type="evidence" value="ECO:0007669"/>
    <property type="project" value="UniProtKB-KW"/>
</dbReference>
<dbReference type="EC" id="5.3.1.9" evidence="3"/>
<evidence type="ECO:0000313" key="9">
    <source>
        <dbReference type="Proteomes" id="UP000775877"/>
    </source>
</evidence>
<evidence type="ECO:0000256" key="5">
    <source>
        <dbReference type="ARBA" id="ARBA00023152"/>
    </source>
</evidence>
<keyword evidence="5" id="KW-0324">Glycolysis</keyword>
<evidence type="ECO:0000313" key="8">
    <source>
        <dbReference type="EMBL" id="MCA9381188.1"/>
    </source>
</evidence>
<reference evidence="8" key="1">
    <citation type="submission" date="2020-04" db="EMBL/GenBank/DDBJ databases">
        <authorList>
            <person name="Zhang T."/>
        </authorList>
    </citation>
    <scope>NUCLEOTIDE SEQUENCE</scope>
    <source>
        <strain evidence="8">HKST-UBA13</strain>
    </source>
</reference>
<dbReference type="EMBL" id="JAGQLJ010000058">
    <property type="protein sequence ID" value="MCA9381188.1"/>
    <property type="molecule type" value="Genomic_DNA"/>
</dbReference>
<dbReference type="GO" id="GO:0005737">
    <property type="term" value="C:cytoplasm"/>
    <property type="evidence" value="ECO:0007669"/>
    <property type="project" value="InterPro"/>
</dbReference>
<evidence type="ECO:0000256" key="4">
    <source>
        <dbReference type="ARBA" id="ARBA00022432"/>
    </source>
</evidence>
<evidence type="ECO:0000256" key="1">
    <source>
        <dbReference type="ARBA" id="ARBA00004926"/>
    </source>
</evidence>
<name>A0A955ICS9_9BACT</name>
<gene>
    <name evidence="8" type="ORF">KC678_02895</name>
</gene>
<keyword evidence="4" id="KW-0312">Gluconeogenesis</keyword>
<evidence type="ECO:0000259" key="7">
    <source>
        <dbReference type="Pfam" id="PF06560"/>
    </source>
</evidence>
<dbReference type="Pfam" id="PF06560">
    <property type="entry name" value="GPI"/>
    <property type="match status" value="1"/>
</dbReference>
<dbReference type="Gene3D" id="2.60.120.10">
    <property type="entry name" value="Jelly Rolls"/>
    <property type="match status" value="1"/>
</dbReference>
<reference evidence="8" key="2">
    <citation type="journal article" date="2021" name="Microbiome">
        <title>Successional dynamics and alternative stable states in a saline activated sludge microbial community over 9 years.</title>
        <authorList>
            <person name="Wang Y."/>
            <person name="Ye J."/>
            <person name="Ju F."/>
            <person name="Liu L."/>
            <person name="Boyd J.A."/>
            <person name="Deng Y."/>
            <person name="Parks D.H."/>
            <person name="Jiang X."/>
            <person name="Yin X."/>
            <person name="Woodcroft B.J."/>
            <person name="Tyson G.W."/>
            <person name="Hugenholtz P."/>
            <person name="Polz M.F."/>
            <person name="Zhang T."/>
        </authorList>
    </citation>
    <scope>NUCLEOTIDE SEQUENCE</scope>
    <source>
        <strain evidence="8">HKST-UBA13</strain>
    </source>
</reference>
<feature type="domain" description="Glucose-6-phosphate isomerase prokaryote" evidence="7">
    <location>
        <begin position="58"/>
        <end position="200"/>
    </location>
</feature>
<comment type="caution">
    <text evidence="8">The sequence shown here is derived from an EMBL/GenBank/DDBJ whole genome shotgun (WGS) entry which is preliminary data.</text>
</comment>
<proteinExistence type="inferred from homology"/>
<comment type="catalytic activity">
    <reaction evidence="6">
        <text>alpha-D-glucose 6-phosphate = beta-D-fructose 6-phosphate</text>
        <dbReference type="Rhea" id="RHEA:11816"/>
        <dbReference type="ChEBI" id="CHEBI:57634"/>
        <dbReference type="ChEBI" id="CHEBI:58225"/>
        <dbReference type="EC" id="5.3.1.9"/>
    </reaction>
</comment>
<dbReference type="Proteomes" id="UP000775877">
    <property type="component" value="Unassembled WGS sequence"/>
</dbReference>
<sequence length="258" mass="29030">MIDLTDICGIPLFLDEETGNLTYAECVACHNQKDVSISDIIPVLLNKFLKYPEQVYKHYVGMQNGGEDFKASGVSYDVIHLPHGLLGIEYSKTHVFSSTPSANKYSCMIEVSKGELTVLIQKNEQVDDPYANTIVEEVKMIQLFQGDKLAIPAGVLYTFVNTGSEPAIFIVISTELDHIDYSRLVKEKGLAYFIISKNARLEIVANPKYKISEPASRVAWQEMEKEQKKPFMHKLLEGKGPLYNKLNQYLNDFAGVLI</sequence>
<organism evidence="8 9">
    <name type="scientific">Candidatus Dojkabacteria bacterium</name>
    <dbReference type="NCBI Taxonomy" id="2099670"/>
    <lineage>
        <taxon>Bacteria</taxon>
        <taxon>Candidatus Dojkabacteria</taxon>
    </lineage>
</organism>
<dbReference type="GO" id="GO:0006094">
    <property type="term" value="P:gluconeogenesis"/>
    <property type="evidence" value="ECO:0007669"/>
    <property type="project" value="UniProtKB-KW"/>
</dbReference>
<dbReference type="InterPro" id="IPR011051">
    <property type="entry name" value="RmlC_Cupin_sf"/>
</dbReference>
<comment type="pathway">
    <text evidence="1">Carbohydrate degradation; glycolysis; D-glyceraldehyde 3-phosphate and glycerone phosphate from D-glucose: step 2/4.</text>
</comment>
<evidence type="ECO:0000256" key="6">
    <source>
        <dbReference type="ARBA" id="ARBA00029321"/>
    </source>
</evidence>
<accession>A0A955ICS9</accession>
<dbReference type="InterPro" id="IPR014710">
    <property type="entry name" value="RmlC-like_jellyroll"/>
</dbReference>
<dbReference type="AlphaFoldDB" id="A0A955ICS9"/>